<evidence type="ECO:0000313" key="2">
    <source>
        <dbReference type="EMBL" id="KAF2692174.1"/>
    </source>
</evidence>
<accession>A0A6G1JNQ9</accession>
<evidence type="ECO:0000256" key="1">
    <source>
        <dbReference type="SAM" id="MobiDB-lite"/>
    </source>
</evidence>
<name>A0A6G1JNQ9_9PLEO</name>
<proteinExistence type="predicted"/>
<reference evidence="2" key="1">
    <citation type="journal article" date="2020" name="Stud. Mycol.">
        <title>101 Dothideomycetes genomes: a test case for predicting lifestyles and emergence of pathogens.</title>
        <authorList>
            <person name="Haridas S."/>
            <person name="Albert R."/>
            <person name="Binder M."/>
            <person name="Bloem J."/>
            <person name="Labutti K."/>
            <person name="Salamov A."/>
            <person name="Andreopoulos B."/>
            <person name="Baker S."/>
            <person name="Barry K."/>
            <person name="Bills G."/>
            <person name="Bluhm B."/>
            <person name="Cannon C."/>
            <person name="Castanera R."/>
            <person name="Culley D."/>
            <person name="Daum C."/>
            <person name="Ezra D."/>
            <person name="Gonzalez J."/>
            <person name="Henrissat B."/>
            <person name="Kuo A."/>
            <person name="Liang C."/>
            <person name="Lipzen A."/>
            <person name="Lutzoni F."/>
            <person name="Magnuson J."/>
            <person name="Mondo S."/>
            <person name="Nolan M."/>
            <person name="Ohm R."/>
            <person name="Pangilinan J."/>
            <person name="Park H.-J."/>
            <person name="Ramirez L."/>
            <person name="Alfaro M."/>
            <person name="Sun H."/>
            <person name="Tritt A."/>
            <person name="Yoshinaga Y."/>
            <person name="Zwiers L.-H."/>
            <person name="Turgeon B."/>
            <person name="Goodwin S."/>
            <person name="Spatafora J."/>
            <person name="Crous P."/>
            <person name="Grigoriev I."/>
        </authorList>
    </citation>
    <scope>NUCLEOTIDE SEQUENCE</scope>
    <source>
        <strain evidence="2">CBS 122367</strain>
    </source>
</reference>
<protein>
    <submittedName>
        <fullName evidence="2">Uncharacterized protein</fullName>
    </submittedName>
</protein>
<evidence type="ECO:0000313" key="3">
    <source>
        <dbReference type="Proteomes" id="UP000799291"/>
    </source>
</evidence>
<sequence length="236" mass="26140">MTPLAANFANTLNLKSTTAVPSSLLGPQTIPIQIYIPKIVLHPRAGTTVDSATDCILLGHTSPNSTTLTLTHALFLSLTVWESTLNRVRQGRLTPLETYTPPPNHPRFRAGTGLLNNPDDIKGPHKAVYEKVRCVYGFMANCGSREEELTKRWKVTKGPLTERQRGAVWEGWGVYVDAPIEMQEEERKGAFVVGRGGDGGVDGKANAEAEEEERRMREIEELLEEEEESEGDPMEE</sequence>
<keyword evidence="3" id="KW-1185">Reference proteome</keyword>
<feature type="region of interest" description="Disordered" evidence="1">
    <location>
        <begin position="192"/>
        <end position="236"/>
    </location>
</feature>
<organism evidence="2 3">
    <name type="scientific">Lentithecium fluviatile CBS 122367</name>
    <dbReference type="NCBI Taxonomy" id="1168545"/>
    <lineage>
        <taxon>Eukaryota</taxon>
        <taxon>Fungi</taxon>
        <taxon>Dikarya</taxon>
        <taxon>Ascomycota</taxon>
        <taxon>Pezizomycotina</taxon>
        <taxon>Dothideomycetes</taxon>
        <taxon>Pleosporomycetidae</taxon>
        <taxon>Pleosporales</taxon>
        <taxon>Massarineae</taxon>
        <taxon>Lentitheciaceae</taxon>
        <taxon>Lentithecium</taxon>
    </lineage>
</organism>
<dbReference type="EMBL" id="MU005569">
    <property type="protein sequence ID" value="KAF2692174.1"/>
    <property type="molecule type" value="Genomic_DNA"/>
</dbReference>
<feature type="compositionally biased region" description="Acidic residues" evidence="1">
    <location>
        <begin position="221"/>
        <end position="236"/>
    </location>
</feature>
<dbReference type="AlphaFoldDB" id="A0A6G1JNQ9"/>
<gene>
    <name evidence="2" type="ORF">K458DRAFT_411826</name>
</gene>
<dbReference type="Proteomes" id="UP000799291">
    <property type="component" value="Unassembled WGS sequence"/>
</dbReference>
<dbReference type="OrthoDB" id="3787206at2759"/>